<keyword evidence="9" id="KW-0408">Iron</keyword>
<evidence type="ECO:0000256" key="13">
    <source>
        <dbReference type="ARBA" id="ARBA00023288"/>
    </source>
</evidence>
<dbReference type="SMART" id="SM00747">
    <property type="entry name" value="CFEM"/>
    <property type="match status" value="1"/>
</dbReference>
<evidence type="ECO:0000256" key="10">
    <source>
        <dbReference type="ARBA" id="ARBA00023136"/>
    </source>
</evidence>
<evidence type="ECO:0000256" key="12">
    <source>
        <dbReference type="ARBA" id="ARBA00023180"/>
    </source>
</evidence>
<comment type="subcellular location">
    <subcellularLocation>
        <location evidence="1">Cell membrane</location>
        <topology evidence="1">Lipid-anchor</topology>
        <topology evidence="1">GPI-anchor</topology>
    </subcellularLocation>
    <subcellularLocation>
        <location evidence="2">Secreted</location>
    </subcellularLocation>
</comment>
<dbReference type="GO" id="GO:0005886">
    <property type="term" value="C:plasma membrane"/>
    <property type="evidence" value="ECO:0007669"/>
    <property type="project" value="UniProtKB-SubCell"/>
</dbReference>
<sequence length="190" mass="17309">MVRFAAAIILASAGALVSAQSAALPSCVLPCFSSSVSASGSACTITDISCLCKDTNFQIATVKCFMSSCPASDLPAAEGFGTSSCSAVGVTIDQGAISAALAAGTGSASAAAASSTAAPASSAAAPASSAASAATSAAAAASSVQASATSAAAAVTSAAAAATSKAASSADKVAVTGVLGFAAGLVALLA</sequence>
<reference evidence="17" key="1">
    <citation type="submission" date="2016-10" db="EMBL/GenBank/DDBJ databases">
        <authorList>
            <person name="Jeantristanb JTB J.-T."/>
            <person name="Ricardo R."/>
        </authorList>
    </citation>
    <scope>NUCLEOTIDE SEQUENCE [LARGE SCALE GENOMIC DNA]</scope>
</reference>
<dbReference type="Pfam" id="PF05730">
    <property type="entry name" value="CFEM"/>
    <property type="match status" value="1"/>
</dbReference>
<dbReference type="GO" id="GO:0046872">
    <property type="term" value="F:metal ion binding"/>
    <property type="evidence" value="ECO:0007669"/>
    <property type="project" value="UniProtKB-KW"/>
</dbReference>
<feature type="chain" id="PRO_5030059968" evidence="14">
    <location>
        <begin position="20"/>
        <end position="190"/>
    </location>
</feature>
<evidence type="ECO:0000313" key="17">
    <source>
        <dbReference type="Proteomes" id="UP000249723"/>
    </source>
</evidence>
<dbReference type="AlphaFoldDB" id="A0A2X0K6X1"/>
<keyword evidence="4" id="KW-1003">Cell membrane</keyword>
<dbReference type="Proteomes" id="UP000249723">
    <property type="component" value="Unassembled WGS sequence"/>
</dbReference>
<proteinExistence type="inferred from homology"/>
<evidence type="ECO:0000259" key="15">
    <source>
        <dbReference type="PROSITE" id="PS52012"/>
    </source>
</evidence>
<dbReference type="EMBL" id="FMWP01000011">
    <property type="protein sequence ID" value="SCZ87857.1"/>
    <property type="molecule type" value="Genomic_DNA"/>
</dbReference>
<keyword evidence="6" id="KW-0349">Heme</keyword>
<name>A0A2X0K6X1_9BASI</name>
<dbReference type="PROSITE" id="PS52012">
    <property type="entry name" value="CFEM"/>
    <property type="match status" value="1"/>
</dbReference>
<feature type="signal peptide" evidence="14">
    <location>
        <begin position="1"/>
        <end position="19"/>
    </location>
</feature>
<keyword evidence="8 14" id="KW-0732">Signal</keyword>
<evidence type="ECO:0000256" key="4">
    <source>
        <dbReference type="ARBA" id="ARBA00022475"/>
    </source>
</evidence>
<gene>
    <name evidence="16" type="ORF">BZ3500_MVSOF-1268-A1-R1_CHR2-3G05325</name>
</gene>
<comment type="similarity">
    <text evidence="3">Belongs to the RBT5 family.</text>
</comment>
<dbReference type="InterPro" id="IPR008427">
    <property type="entry name" value="Extracellular_membr_CFEM_dom"/>
</dbReference>
<evidence type="ECO:0000256" key="14">
    <source>
        <dbReference type="SAM" id="SignalP"/>
    </source>
</evidence>
<keyword evidence="10" id="KW-0472">Membrane</keyword>
<dbReference type="InterPro" id="IPR051735">
    <property type="entry name" value="CFEM_domain"/>
</dbReference>
<evidence type="ECO:0000256" key="7">
    <source>
        <dbReference type="ARBA" id="ARBA00022723"/>
    </source>
</evidence>
<feature type="domain" description="CFEM" evidence="15">
    <location>
        <begin position="1"/>
        <end position="112"/>
    </location>
</feature>
<keyword evidence="12" id="KW-0325">Glycoprotein</keyword>
<protein>
    <submittedName>
        <fullName evidence="16">BZ3500_MvSof-1268-A1-R1_Chr2-3g05325 protein</fullName>
    </submittedName>
</protein>
<evidence type="ECO:0000256" key="11">
    <source>
        <dbReference type="ARBA" id="ARBA00023157"/>
    </source>
</evidence>
<evidence type="ECO:0000256" key="3">
    <source>
        <dbReference type="ARBA" id="ARBA00010031"/>
    </source>
</evidence>
<organism evidence="16 17">
    <name type="scientific">Microbotryum saponariae</name>
    <dbReference type="NCBI Taxonomy" id="289078"/>
    <lineage>
        <taxon>Eukaryota</taxon>
        <taxon>Fungi</taxon>
        <taxon>Dikarya</taxon>
        <taxon>Basidiomycota</taxon>
        <taxon>Pucciniomycotina</taxon>
        <taxon>Microbotryomycetes</taxon>
        <taxon>Microbotryales</taxon>
        <taxon>Microbotryaceae</taxon>
        <taxon>Microbotryum</taxon>
    </lineage>
</organism>
<accession>A0A2X0K6X1</accession>
<keyword evidence="7" id="KW-0479">Metal-binding</keyword>
<keyword evidence="11" id="KW-1015">Disulfide bond</keyword>
<dbReference type="PANTHER" id="PTHR37928">
    <property type="entry name" value="CFEM DOMAIN PROTEIN (AFU_ORTHOLOGUE AFUA_6G14090)"/>
    <property type="match status" value="1"/>
</dbReference>
<keyword evidence="5" id="KW-0964">Secreted</keyword>
<keyword evidence="13" id="KW-0449">Lipoprotein</keyword>
<evidence type="ECO:0000313" key="16">
    <source>
        <dbReference type="EMBL" id="SCZ87857.1"/>
    </source>
</evidence>
<evidence type="ECO:0000256" key="8">
    <source>
        <dbReference type="ARBA" id="ARBA00022729"/>
    </source>
</evidence>
<keyword evidence="17" id="KW-1185">Reference proteome</keyword>
<evidence type="ECO:0000256" key="2">
    <source>
        <dbReference type="ARBA" id="ARBA00004613"/>
    </source>
</evidence>
<evidence type="ECO:0000256" key="6">
    <source>
        <dbReference type="ARBA" id="ARBA00022617"/>
    </source>
</evidence>
<evidence type="ECO:0000256" key="1">
    <source>
        <dbReference type="ARBA" id="ARBA00004609"/>
    </source>
</evidence>
<evidence type="ECO:0000256" key="5">
    <source>
        <dbReference type="ARBA" id="ARBA00022525"/>
    </source>
</evidence>
<dbReference type="STRING" id="289078.A0A2X0K6X1"/>
<dbReference type="PANTHER" id="PTHR37928:SF2">
    <property type="entry name" value="GPI ANCHORED CFEM DOMAIN PROTEIN (AFU_ORTHOLOGUE AFUA_6G10580)"/>
    <property type="match status" value="1"/>
</dbReference>
<evidence type="ECO:0000256" key="9">
    <source>
        <dbReference type="ARBA" id="ARBA00023004"/>
    </source>
</evidence>
<dbReference type="GO" id="GO:0005576">
    <property type="term" value="C:extracellular region"/>
    <property type="evidence" value="ECO:0007669"/>
    <property type="project" value="UniProtKB-SubCell"/>
</dbReference>
<dbReference type="OrthoDB" id="2538282at2759"/>